<dbReference type="Proteomes" id="UP000694569">
    <property type="component" value="Unplaced"/>
</dbReference>
<dbReference type="InterPro" id="IPR000477">
    <property type="entry name" value="RT_dom"/>
</dbReference>
<dbReference type="SUPFAM" id="SSF56672">
    <property type="entry name" value="DNA/RNA polymerases"/>
    <property type="match status" value="1"/>
</dbReference>
<dbReference type="Ensembl" id="ENSLLET00000029952.1">
    <property type="protein sequence ID" value="ENSLLEP00000028832.1"/>
    <property type="gene ID" value="ENSLLEG00000018306.1"/>
</dbReference>
<evidence type="ECO:0000259" key="1">
    <source>
        <dbReference type="PROSITE" id="PS50878"/>
    </source>
</evidence>
<feature type="domain" description="Reverse transcriptase" evidence="1">
    <location>
        <begin position="318"/>
        <end position="593"/>
    </location>
</feature>
<proteinExistence type="predicted"/>
<dbReference type="AlphaFoldDB" id="A0A8C5PWU0"/>
<keyword evidence="3" id="KW-1185">Reference proteome</keyword>
<dbReference type="OrthoDB" id="416119at2759"/>
<dbReference type="InterPro" id="IPR036691">
    <property type="entry name" value="Endo/exonu/phosph_ase_sf"/>
</dbReference>
<dbReference type="Gene3D" id="3.60.10.10">
    <property type="entry name" value="Endonuclease/exonuclease/phosphatase"/>
    <property type="match status" value="1"/>
</dbReference>
<dbReference type="PANTHER" id="PTHR31635">
    <property type="entry name" value="REVERSE TRANSCRIPTASE DOMAIN-CONTAINING PROTEIN-RELATED"/>
    <property type="match status" value="1"/>
</dbReference>
<dbReference type="GeneTree" id="ENSGT00940000165023"/>
<dbReference type="SUPFAM" id="SSF56219">
    <property type="entry name" value="DNase I-like"/>
    <property type="match status" value="1"/>
</dbReference>
<dbReference type="PANTHER" id="PTHR31635:SF196">
    <property type="entry name" value="REVERSE TRANSCRIPTASE DOMAIN-CONTAINING PROTEIN-RELATED"/>
    <property type="match status" value="1"/>
</dbReference>
<name>A0A8C5PWU0_9ANUR</name>
<evidence type="ECO:0000313" key="3">
    <source>
        <dbReference type="Proteomes" id="UP000694569"/>
    </source>
</evidence>
<sequence length="1095" mass="125041">MHPTVRDYTYYSTIHDRYSRIDYLLIPSNFAHLLQSVTIGATSWADHCPVLMTIASSLYRPKSAHWRLNETLLNDPAILTGLRDTLRHYFIENTSPDSPPPTIWEAHKAVARGYLISQGARLKRERTHRESELLTLIRNLELSHKNTLSDQTYAELLGHKAELHSLLNISALTAIKRTKRLFYDQGNKCGKLLAHALRKRNRAMYIPKLRTPTKELLTHPRDLMDLLLTHFTDTYNIPAPSTPRLQPAIDDYIRTHLDKSLPPETRRLLEQPITGTELTEAIKRTPVGKAPGPDGLPLLYYKTLREILDPQWLVAFNSITDGEPLTAQTLMATVTLIPKPGKDTELCGNYRPISLLNQDVKLFAKILATRLSPYIPQLIHTDQSGFIPEREGRANTVRAINLIHLASKNKNDPMLLLSTDAEKAFDRVSWNFLFSTLRRIGLGQNMMAWVGSLYSNPSARLNVNGALSPPFRITNGTRQGCPLSPLLFALTLEPFLQAIRTHPQLHGVLVAGTEHRVAAYADDMLFFVHRPMESLPHLLTLFTEYGAISNLRINMEKSEILPINVPADLQTALKHMFPFRWCNSGLKYLGIILTATSKDLFHANYKPLLTTLTADLQQWSFPHISWFGRINVVKMNILPRVLYLFQALPIFLPPSFFAQLRTMISTYVWNSKKPRISLALLMAPKQFGGTALPHFWHYYLASHLQRIMEWTTCSLKRSWIAIEQGSARCPLSCLPWLPISTQKTMTDPHPLIHATLRAWRSLKPSTDIAPFPSPLLPLQWLPAFSRSLLPMDTDGLPLPPRPKHFLQETGPIPCDHLPIPHANSFILRFHHHRLIQSLRTLAPLSDYIRPLTQYEMLIERGRYPSHCLSLMYNMLQATSPLNSPARSSWERKFNLTFDDHQWSAICLLAHTSSTAVRVQEANYKVLTRWHKTPQILSHYADGEAGSCWRCHAPNASALHVWWDCPVLAGFWRSVHDCLCEVTEPPPPFTPEYCLLNHTEAPPEVFRKSITIRLLHAARLVIPMFWRKPNAPPLTAWLREVENIRSAEERVALSLGKTAEHYRSWHYWINNCLPRVGRQDCPPTSLNPPHSPYIPR</sequence>
<protein>
    <recommendedName>
        <fullName evidence="1">Reverse transcriptase domain-containing protein</fullName>
    </recommendedName>
</protein>
<dbReference type="PROSITE" id="PS50878">
    <property type="entry name" value="RT_POL"/>
    <property type="match status" value="1"/>
</dbReference>
<accession>A0A8C5PWU0</accession>
<dbReference type="InterPro" id="IPR043502">
    <property type="entry name" value="DNA/RNA_pol_sf"/>
</dbReference>
<dbReference type="CDD" id="cd01650">
    <property type="entry name" value="RT_nLTR_like"/>
    <property type="match status" value="1"/>
</dbReference>
<organism evidence="2 3">
    <name type="scientific">Leptobrachium leishanense</name>
    <name type="common">Leishan spiny toad</name>
    <dbReference type="NCBI Taxonomy" id="445787"/>
    <lineage>
        <taxon>Eukaryota</taxon>
        <taxon>Metazoa</taxon>
        <taxon>Chordata</taxon>
        <taxon>Craniata</taxon>
        <taxon>Vertebrata</taxon>
        <taxon>Euteleostomi</taxon>
        <taxon>Amphibia</taxon>
        <taxon>Batrachia</taxon>
        <taxon>Anura</taxon>
        <taxon>Pelobatoidea</taxon>
        <taxon>Megophryidae</taxon>
        <taxon>Leptobrachium</taxon>
    </lineage>
</organism>
<reference evidence="2" key="1">
    <citation type="submission" date="2025-08" db="UniProtKB">
        <authorList>
            <consortium name="Ensembl"/>
        </authorList>
    </citation>
    <scope>IDENTIFICATION</scope>
</reference>
<reference evidence="2" key="2">
    <citation type="submission" date="2025-09" db="UniProtKB">
        <authorList>
            <consortium name="Ensembl"/>
        </authorList>
    </citation>
    <scope>IDENTIFICATION</scope>
</reference>
<dbReference type="Pfam" id="PF00078">
    <property type="entry name" value="RVT_1"/>
    <property type="match status" value="1"/>
</dbReference>
<evidence type="ECO:0000313" key="2">
    <source>
        <dbReference type="Ensembl" id="ENSLLEP00000028832.1"/>
    </source>
</evidence>